<evidence type="ECO:0000256" key="1">
    <source>
        <dbReference type="SAM" id="SignalP"/>
    </source>
</evidence>
<dbReference type="OrthoDB" id="5513217at2"/>
<keyword evidence="4" id="KW-1185">Reference proteome</keyword>
<dbReference type="InterPro" id="IPR021782">
    <property type="entry name" value="DUF3347"/>
</dbReference>
<feature type="signal peptide" evidence="1">
    <location>
        <begin position="1"/>
        <end position="20"/>
    </location>
</feature>
<evidence type="ECO:0000313" key="4">
    <source>
        <dbReference type="Proteomes" id="UP000321513"/>
    </source>
</evidence>
<dbReference type="PROSITE" id="PS51257">
    <property type="entry name" value="PROKAR_LIPOPROTEIN"/>
    <property type="match status" value="1"/>
</dbReference>
<feature type="chain" id="PRO_5022228652" description="DUF3347 domain-containing protein" evidence="1">
    <location>
        <begin position="21"/>
        <end position="193"/>
    </location>
</feature>
<accession>A0A512BAF0</accession>
<dbReference type="Proteomes" id="UP000321513">
    <property type="component" value="Unassembled WGS sequence"/>
</dbReference>
<reference evidence="3 4" key="1">
    <citation type="submission" date="2019-07" db="EMBL/GenBank/DDBJ databases">
        <title>Whole genome shotgun sequence of Segetibacter aerophilus NBRC 106135.</title>
        <authorList>
            <person name="Hosoyama A."/>
            <person name="Uohara A."/>
            <person name="Ohji S."/>
            <person name="Ichikawa N."/>
        </authorList>
    </citation>
    <scope>NUCLEOTIDE SEQUENCE [LARGE SCALE GENOMIC DNA]</scope>
    <source>
        <strain evidence="3 4">NBRC 106135</strain>
    </source>
</reference>
<keyword evidence="1" id="KW-0732">Signal</keyword>
<proteinExistence type="predicted"/>
<sequence length="193" mass="21334">MRKYMAIAALAILTSCGGSSENTPAQEAKKDEPLTQTKNSSDFNVKFTDLLNNYYHLKDAFVLSNSDMATSSASLLVTSADGLKLDEVKADSSIVEMAKGYLQTVSSEAKALGQEKDIEAKRKSFQIISDAMYDLVRTVRFDKDVVYHQFCPMAFNDAGAYWLSATADVKNPYFGRKMLTCGEVKDSIDFRGK</sequence>
<feature type="domain" description="DUF3347" evidence="2">
    <location>
        <begin position="51"/>
        <end position="140"/>
    </location>
</feature>
<organism evidence="3 4">
    <name type="scientific">Segetibacter aerophilus</name>
    <dbReference type="NCBI Taxonomy" id="670293"/>
    <lineage>
        <taxon>Bacteria</taxon>
        <taxon>Pseudomonadati</taxon>
        <taxon>Bacteroidota</taxon>
        <taxon>Chitinophagia</taxon>
        <taxon>Chitinophagales</taxon>
        <taxon>Chitinophagaceae</taxon>
        <taxon>Segetibacter</taxon>
    </lineage>
</organism>
<dbReference type="Pfam" id="PF11827">
    <property type="entry name" value="DUF3347"/>
    <property type="match status" value="1"/>
</dbReference>
<name>A0A512BAF0_9BACT</name>
<comment type="caution">
    <text evidence="3">The sequence shown here is derived from an EMBL/GenBank/DDBJ whole genome shotgun (WGS) entry which is preliminary data.</text>
</comment>
<protein>
    <recommendedName>
        <fullName evidence="2">DUF3347 domain-containing protein</fullName>
    </recommendedName>
</protein>
<evidence type="ECO:0000259" key="2">
    <source>
        <dbReference type="Pfam" id="PF11827"/>
    </source>
</evidence>
<gene>
    <name evidence="3" type="ORF">SAE01_14380</name>
</gene>
<dbReference type="EMBL" id="BJYT01000004">
    <property type="protein sequence ID" value="GEO08942.1"/>
    <property type="molecule type" value="Genomic_DNA"/>
</dbReference>
<evidence type="ECO:0000313" key="3">
    <source>
        <dbReference type="EMBL" id="GEO08942.1"/>
    </source>
</evidence>
<dbReference type="RefSeq" id="WP_147202999.1">
    <property type="nucleotide sequence ID" value="NZ_BJYT01000004.1"/>
</dbReference>
<dbReference type="AlphaFoldDB" id="A0A512BAF0"/>